<dbReference type="AlphaFoldDB" id="A0ABC9APJ1"/>
<evidence type="ECO:0000256" key="2">
    <source>
        <dbReference type="ARBA" id="ARBA00022614"/>
    </source>
</evidence>
<dbReference type="PANTHER" id="PTHR23155">
    <property type="entry name" value="DISEASE RESISTANCE PROTEIN RP"/>
    <property type="match status" value="1"/>
</dbReference>
<evidence type="ECO:0000259" key="8">
    <source>
        <dbReference type="Pfam" id="PF00931"/>
    </source>
</evidence>
<dbReference type="GO" id="GO:0000166">
    <property type="term" value="F:nucleotide binding"/>
    <property type="evidence" value="ECO:0007669"/>
    <property type="project" value="UniProtKB-KW"/>
</dbReference>
<evidence type="ECO:0000259" key="11">
    <source>
        <dbReference type="Pfam" id="PF23598"/>
    </source>
</evidence>
<feature type="domain" description="Disease resistance N-terminal" evidence="9">
    <location>
        <begin position="5"/>
        <end position="89"/>
    </location>
</feature>
<dbReference type="GO" id="GO:0009626">
    <property type="term" value="P:plant-type hypersensitive response"/>
    <property type="evidence" value="ECO:0007669"/>
    <property type="project" value="UniProtKB-ARBA"/>
</dbReference>
<evidence type="ECO:0000256" key="5">
    <source>
        <dbReference type="ARBA" id="ARBA00022821"/>
    </source>
</evidence>
<dbReference type="GO" id="GO:0042742">
    <property type="term" value="P:defense response to bacterium"/>
    <property type="evidence" value="ECO:0007669"/>
    <property type="project" value="UniProtKB-ARBA"/>
</dbReference>
<keyword evidence="4" id="KW-0547">Nucleotide-binding</keyword>
<evidence type="ECO:0000256" key="1">
    <source>
        <dbReference type="ARBA" id="ARBA00008894"/>
    </source>
</evidence>
<comment type="similarity">
    <text evidence="1">Belongs to the disease resistance NB-LRR family.</text>
</comment>
<dbReference type="Proteomes" id="UP001497457">
    <property type="component" value="Chromosome 22rd"/>
</dbReference>
<dbReference type="InterPro" id="IPR058922">
    <property type="entry name" value="WHD_DRP"/>
</dbReference>
<evidence type="ECO:0000256" key="6">
    <source>
        <dbReference type="ARBA" id="ARBA00023054"/>
    </source>
</evidence>
<reference evidence="12 13" key="2">
    <citation type="submission" date="2024-10" db="EMBL/GenBank/DDBJ databases">
        <authorList>
            <person name="Ryan C."/>
        </authorList>
    </citation>
    <scope>NUCLEOTIDE SEQUENCE [LARGE SCALE GENOMIC DNA]</scope>
</reference>
<evidence type="ECO:0000313" key="13">
    <source>
        <dbReference type="Proteomes" id="UP001497457"/>
    </source>
</evidence>
<dbReference type="PANTHER" id="PTHR23155:SF990">
    <property type="entry name" value="NB-ARC DOMAIN CONTAINING PROTEIN, EXPRESSED"/>
    <property type="match status" value="1"/>
</dbReference>
<keyword evidence="5" id="KW-0611">Plant defense</keyword>
<dbReference type="SUPFAM" id="SSF52540">
    <property type="entry name" value="P-loop containing nucleoside triphosphate hydrolases"/>
    <property type="match status" value="1"/>
</dbReference>
<dbReference type="Gene3D" id="1.20.5.4130">
    <property type="match status" value="1"/>
</dbReference>
<dbReference type="InterPro" id="IPR036388">
    <property type="entry name" value="WH-like_DNA-bd_sf"/>
</dbReference>
<dbReference type="Pfam" id="PF00931">
    <property type="entry name" value="NB-ARC"/>
    <property type="match status" value="1"/>
</dbReference>
<evidence type="ECO:0000313" key="12">
    <source>
        <dbReference type="EMBL" id="CAL4982996.1"/>
    </source>
</evidence>
<evidence type="ECO:0000256" key="7">
    <source>
        <dbReference type="SAM" id="MobiDB-lite"/>
    </source>
</evidence>
<dbReference type="InterPro" id="IPR032675">
    <property type="entry name" value="LRR_dom_sf"/>
</dbReference>
<dbReference type="SUPFAM" id="SSF52058">
    <property type="entry name" value="L domain-like"/>
    <property type="match status" value="1"/>
</dbReference>
<dbReference type="PRINTS" id="PR00364">
    <property type="entry name" value="DISEASERSIST"/>
</dbReference>
<dbReference type="InterPro" id="IPR044974">
    <property type="entry name" value="Disease_R_plants"/>
</dbReference>
<keyword evidence="6" id="KW-0175">Coiled coil</keyword>
<feature type="region of interest" description="Disordered" evidence="7">
    <location>
        <begin position="596"/>
        <end position="622"/>
    </location>
</feature>
<dbReference type="FunFam" id="1.10.10.10:FF:000322">
    <property type="entry name" value="Probable disease resistance protein At1g63360"/>
    <property type="match status" value="1"/>
</dbReference>
<keyword evidence="3" id="KW-0677">Repeat</keyword>
<evidence type="ECO:0000256" key="3">
    <source>
        <dbReference type="ARBA" id="ARBA00022737"/>
    </source>
</evidence>
<dbReference type="Gene3D" id="1.10.10.10">
    <property type="entry name" value="Winged helix-like DNA-binding domain superfamily/Winged helix DNA-binding domain"/>
    <property type="match status" value="1"/>
</dbReference>
<dbReference type="Pfam" id="PF23559">
    <property type="entry name" value="WHD_DRP"/>
    <property type="match status" value="1"/>
</dbReference>
<keyword evidence="2" id="KW-0433">Leucine-rich repeat</keyword>
<dbReference type="InterPro" id="IPR002182">
    <property type="entry name" value="NB-ARC"/>
</dbReference>
<dbReference type="GO" id="GO:0002758">
    <property type="term" value="P:innate immune response-activating signaling pathway"/>
    <property type="evidence" value="ECO:0007669"/>
    <property type="project" value="UniProtKB-ARBA"/>
</dbReference>
<dbReference type="Gene3D" id="3.40.50.300">
    <property type="entry name" value="P-loop containing nucleotide triphosphate hydrolases"/>
    <property type="match status" value="1"/>
</dbReference>
<feature type="domain" description="Disease resistance R13L4/SHOC-2-like LRR" evidence="11">
    <location>
        <begin position="668"/>
        <end position="843"/>
    </location>
</feature>
<feature type="compositionally biased region" description="Acidic residues" evidence="7">
    <location>
        <begin position="596"/>
        <end position="607"/>
    </location>
</feature>
<organism evidence="12 13">
    <name type="scientific">Urochloa decumbens</name>
    <dbReference type="NCBI Taxonomy" id="240449"/>
    <lineage>
        <taxon>Eukaryota</taxon>
        <taxon>Viridiplantae</taxon>
        <taxon>Streptophyta</taxon>
        <taxon>Embryophyta</taxon>
        <taxon>Tracheophyta</taxon>
        <taxon>Spermatophyta</taxon>
        <taxon>Magnoliopsida</taxon>
        <taxon>Liliopsida</taxon>
        <taxon>Poales</taxon>
        <taxon>Poaceae</taxon>
        <taxon>PACMAD clade</taxon>
        <taxon>Panicoideae</taxon>
        <taxon>Panicodae</taxon>
        <taxon>Paniceae</taxon>
        <taxon>Melinidinae</taxon>
        <taxon>Urochloa</taxon>
    </lineage>
</organism>
<evidence type="ECO:0000256" key="4">
    <source>
        <dbReference type="ARBA" id="ARBA00022741"/>
    </source>
</evidence>
<dbReference type="Pfam" id="PF23598">
    <property type="entry name" value="LRR_14"/>
    <property type="match status" value="1"/>
</dbReference>
<dbReference type="InterPro" id="IPR027417">
    <property type="entry name" value="P-loop_NTPase"/>
</dbReference>
<name>A0ABC9APJ1_9POAL</name>
<proteinExistence type="inferred from homology"/>
<dbReference type="InterPro" id="IPR055414">
    <property type="entry name" value="LRR_R13L4/SHOC2-like"/>
</dbReference>
<feature type="domain" description="Disease resistance protein winged helix" evidence="10">
    <location>
        <begin position="472"/>
        <end position="537"/>
    </location>
</feature>
<sequence>MAETAITTVLSKFGELATSEAGVLLQVGHDVMLLRDRFDWLQAFIRDADRKRRAGTDGLTLVWLRHTRDVTFEAEDTLDYFFLKVDLESKGYGRWKTWQIYLTGWWSQVITGHLLSGKIKEIKQRLDDISENQTKYNINHSPSTIWTRSTTSLAIWDDQEVLDMEEGHGVEVGALGKMLDEEVGTKFISVMGESGSGKFTLVDHFCSKIWASDMKKYGEDKKELRRVIIWYTMPPGSSTEDLLKQVHERILQRVGPQNGDHSWVQKDTDMAAKIRGLLDGKRYMMVLSGISSMTMLNCVSASLPDDNNGSRVVLILEPDAHGVEVARRAQFINGNPGQQSIIWFTRWTQARTLAVFRKMVTNPHIKADNKDNFSEVGNREEDYSKDDNKEISMANNMVDYDKTVYGITGGHPLAISVLAGLVRQRESDPERKAVLDELKPPCSMDKLFAASYDDLSQDLKSCFLYFAAYSKNISQPADQIVRMWIAEGFIKPRSGRTLEELGNMHLEELISRRLVTRVGRKIPGVMEHFIVHNRLLEFLQSEARQASFMEVHSRNDVLAPASVRRLSVQDDGYGYTPFTTRFPKLRTFICRVVEKQEEEEEEEDDDGNLQGSSTRDPIGQTTSTSRKSWWLAMLSCLEGVIPCLDDTEGGPEGNNGHNLNFLRWSKFLRLICVQGLHLKELPDEIGDMIHLRYLRVDSKGLRVLPCGISRLVNLQTLDIRNTLVEEIDAMFWTIKTLRHVLAQKLMLPATLTSEMGNLMTLHGVTPGKEKWDDQGNSPLHKMANLRSLELAGLEDEKHGTAMANALRNMLLLRHLKLQGDVISSCVVFTEPRLRCLQTVGLRGTVKWAEIPEGFIIRHVRPNLVEGNRFYLPRDNKPPQAIQEQLKAYVNINYD</sequence>
<dbReference type="Gene3D" id="3.80.10.10">
    <property type="entry name" value="Ribonuclease Inhibitor"/>
    <property type="match status" value="1"/>
</dbReference>
<evidence type="ECO:0000259" key="9">
    <source>
        <dbReference type="Pfam" id="PF18052"/>
    </source>
</evidence>
<gene>
    <name evidence="12" type="ORF">URODEC1_LOCUS56879</name>
</gene>
<dbReference type="Pfam" id="PF18052">
    <property type="entry name" value="Rx_N"/>
    <property type="match status" value="1"/>
</dbReference>
<evidence type="ECO:0000259" key="10">
    <source>
        <dbReference type="Pfam" id="PF23559"/>
    </source>
</evidence>
<dbReference type="InterPro" id="IPR038005">
    <property type="entry name" value="RX-like_CC"/>
</dbReference>
<keyword evidence="13" id="KW-1185">Reference proteome</keyword>
<protein>
    <submittedName>
        <fullName evidence="12">Uncharacterized protein</fullName>
    </submittedName>
</protein>
<dbReference type="InterPro" id="IPR041118">
    <property type="entry name" value="Rx_N"/>
</dbReference>
<reference evidence="13" key="1">
    <citation type="submission" date="2024-06" db="EMBL/GenBank/DDBJ databases">
        <authorList>
            <person name="Ryan C."/>
        </authorList>
    </citation>
    <scope>NUCLEOTIDE SEQUENCE [LARGE SCALE GENOMIC DNA]</scope>
</reference>
<accession>A0ABC9APJ1</accession>
<dbReference type="CDD" id="cd14798">
    <property type="entry name" value="RX-CC_like"/>
    <property type="match status" value="1"/>
</dbReference>
<feature type="domain" description="NB-ARC" evidence="8">
    <location>
        <begin position="172"/>
        <end position="314"/>
    </location>
</feature>
<dbReference type="EMBL" id="OZ075132">
    <property type="protein sequence ID" value="CAL4982996.1"/>
    <property type="molecule type" value="Genomic_DNA"/>
</dbReference>
<feature type="compositionally biased region" description="Polar residues" evidence="7">
    <location>
        <begin position="609"/>
        <end position="622"/>
    </location>
</feature>